<keyword evidence="3" id="KW-1185">Reference proteome</keyword>
<comment type="caution">
    <text evidence="2">The sequence shown here is derived from an EMBL/GenBank/DDBJ whole genome shotgun (WGS) entry which is preliminary data.</text>
</comment>
<protein>
    <submittedName>
        <fullName evidence="2">Uncharacterized protein</fullName>
    </submittedName>
</protein>
<dbReference type="Proteomes" id="UP001556367">
    <property type="component" value="Unassembled WGS sequence"/>
</dbReference>
<evidence type="ECO:0000256" key="1">
    <source>
        <dbReference type="SAM" id="MobiDB-lite"/>
    </source>
</evidence>
<evidence type="ECO:0000313" key="2">
    <source>
        <dbReference type="EMBL" id="KAL0952757.1"/>
    </source>
</evidence>
<evidence type="ECO:0000313" key="3">
    <source>
        <dbReference type="Proteomes" id="UP001556367"/>
    </source>
</evidence>
<feature type="compositionally biased region" description="Basic residues" evidence="1">
    <location>
        <begin position="8"/>
        <end position="24"/>
    </location>
</feature>
<accession>A0ABR3JB98</accession>
<name>A0ABR3JB98_9AGAR</name>
<reference evidence="3" key="1">
    <citation type="submission" date="2024-06" db="EMBL/GenBank/DDBJ databases">
        <title>Multi-omics analyses provide insights into the biosynthesis of the anticancer antibiotic pleurotin in Hohenbuehelia grisea.</title>
        <authorList>
            <person name="Weaver J.A."/>
            <person name="Alberti F."/>
        </authorList>
    </citation>
    <scope>NUCLEOTIDE SEQUENCE [LARGE SCALE GENOMIC DNA]</scope>
    <source>
        <strain evidence="3">T-177</strain>
    </source>
</reference>
<proteinExistence type="predicted"/>
<feature type="region of interest" description="Disordered" evidence="1">
    <location>
        <begin position="1"/>
        <end position="85"/>
    </location>
</feature>
<sequence>MPGPSNGQRKRKSNTGKGQKHATARKSVGGSSPAQASPNSSCSVDSLEASPHAHCDSSSPSSPSPTGHLLTPSPQPPFNALHHHPETHTPAWLATDDTITPSSYASYQSPGMEYRIPSPNCRPQDTILPQIPFLHDPGNGIRVRDARAFLDSSFFSQPPSLDDPLCAEFAQEEVLQMLSTVLPEDLALILWYNKSRASSRVCPACQRLYRIGDTLPDLISTEEGVADEPKSSPPPQVGVEQGISGICSAICFIVASFSHPGAIKSAWGRMADDMDDASWELLNSPPKTTSQGELGANLALIVRMTRLHDLGLGQLCLPDIEFSDEHQ</sequence>
<organism evidence="2 3">
    <name type="scientific">Hohenbuehelia grisea</name>
    <dbReference type="NCBI Taxonomy" id="104357"/>
    <lineage>
        <taxon>Eukaryota</taxon>
        <taxon>Fungi</taxon>
        <taxon>Dikarya</taxon>
        <taxon>Basidiomycota</taxon>
        <taxon>Agaricomycotina</taxon>
        <taxon>Agaricomycetes</taxon>
        <taxon>Agaricomycetidae</taxon>
        <taxon>Agaricales</taxon>
        <taxon>Pleurotineae</taxon>
        <taxon>Pleurotaceae</taxon>
        <taxon>Hohenbuehelia</taxon>
    </lineage>
</organism>
<feature type="compositionally biased region" description="Polar residues" evidence="1">
    <location>
        <begin position="29"/>
        <end position="44"/>
    </location>
</feature>
<dbReference type="EMBL" id="JASNQZ010000010">
    <property type="protein sequence ID" value="KAL0952757.1"/>
    <property type="molecule type" value="Genomic_DNA"/>
</dbReference>
<gene>
    <name evidence="2" type="ORF">HGRIS_006986</name>
</gene>